<feature type="transmembrane region" description="Helical" evidence="1">
    <location>
        <begin position="77"/>
        <end position="97"/>
    </location>
</feature>
<accession>A0A5K7SGI2</accession>
<dbReference type="AlphaFoldDB" id="A0A5K7SGI2"/>
<evidence type="ECO:0000256" key="1">
    <source>
        <dbReference type="SAM" id="Phobius"/>
    </source>
</evidence>
<proteinExistence type="predicted"/>
<protein>
    <submittedName>
        <fullName evidence="2">Uncharacterized protein</fullName>
    </submittedName>
</protein>
<sequence>MFYIMDYLNFSLVFCAIMILFEYGWVVIALLLMSLFRIFKSEKMTKIGMYLEKTLYCFFLISSTVFTVQVFREKNQSMVFLIFMILISLIYFVLFFADKRYNAEKLQQGNIYLHTPQYEKFTDTLMAIEMIFILLFIPLVFFPNLIDNYLTSIVFHGLYYVATIKILGIIIGILGMFSLAKYIRFIAFNLFLIPILNKNDK</sequence>
<reference evidence="2" key="1">
    <citation type="journal article" date="2020" name="Int. J. Syst. Evol. Microbiol.">
        <title>Aquipluma nitroreducens gen. nov. sp. nov., a novel facultatively anaerobic bacterium isolated from a freshwater lake.</title>
        <authorList>
            <person name="Watanabe M."/>
            <person name="Kojima H."/>
            <person name="Fukui M."/>
        </authorList>
    </citation>
    <scope>NUCLEOTIDE SEQUENCE</scope>
    <source>
        <strain evidence="2">MeG22</strain>
    </source>
</reference>
<name>A0A5K7SGI2_9BACT</name>
<evidence type="ECO:0000313" key="2">
    <source>
        <dbReference type="EMBL" id="BBE20678.1"/>
    </source>
</evidence>
<gene>
    <name evidence="2" type="ORF">AQPE_4872</name>
</gene>
<organism evidence="2 3">
    <name type="scientific">Aquipluma nitroreducens</name>
    <dbReference type="NCBI Taxonomy" id="2010828"/>
    <lineage>
        <taxon>Bacteria</taxon>
        <taxon>Pseudomonadati</taxon>
        <taxon>Bacteroidota</taxon>
        <taxon>Bacteroidia</taxon>
        <taxon>Marinilabiliales</taxon>
        <taxon>Prolixibacteraceae</taxon>
        <taxon>Aquipluma</taxon>
    </lineage>
</organism>
<feature type="transmembrane region" description="Helical" evidence="1">
    <location>
        <begin position="12"/>
        <end position="33"/>
    </location>
</feature>
<dbReference type="EMBL" id="AP018694">
    <property type="protein sequence ID" value="BBE20678.1"/>
    <property type="molecule type" value="Genomic_DNA"/>
</dbReference>
<dbReference type="Proteomes" id="UP001193389">
    <property type="component" value="Chromosome"/>
</dbReference>
<feature type="transmembrane region" description="Helical" evidence="1">
    <location>
        <begin position="158"/>
        <end position="180"/>
    </location>
</feature>
<keyword evidence="1" id="KW-0812">Transmembrane</keyword>
<feature type="transmembrane region" description="Helical" evidence="1">
    <location>
        <begin position="125"/>
        <end position="146"/>
    </location>
</feature>
<feature type="transmembrane region" description="Helical" evidence="1">
    <location>
        <begin position="54"/>
        <end position="71"/>
    </location>
</feature>
<keyword evidence="1" id="KW-1133">Transmembrane helix</keyword>
<keyword evidence="3" id="KW-1185">Reference proteome</keyword>
<keyword evidence="1" id="KW-0472">Membrane</keyword>
<dbReference type="KEGG" id="anf:AQPE_4872"/>
<evidence type="ECO:0000313" key="3">
    <source>
        <dbReference type="Proteomes" id="UP001193389"/>
    </source>
</evidence>